<dbReference type="CDD" id="cd20103">
    <property type="entry name" value="MBT_L3MBTL1-like_rpt3"/>
    <property type="match status" value="1"/>
</dbReference>
<feature type="compositionally biased region" description="Polar residues" evidence="11">
    <location>
        <begin position="664"/>
        <end position="676"/>
    </location>
</feature>
<evidence type="ECO:0000256" key="3">
    <source>
        <dbReference type="ARBA" id="ARBA00022737"/>
    </source>
</evidence>
<evidence type="ECO:0000256" key="8">
    <source>
        <dbReference type="ARBA" id="ARBA00023163"/>
    </source>
</evidence>
<evidence type="ECO:0000313" key="13">
    <source>
        <dbReference type="EMBL" id="KAK8732010.1"/>
    </source>
</evidence>
<keyword evidence="2" id="KW-0479">Metal-binding</keyword>
<evidence type="ECO:0000256" key="7">
    <source>
        <dbReference type="ARBA" id="ARBA00023015"/>
    </source>
</evidence>
<evidence type="ECO:0000313" key="14">
    <source>
        <dbReference type="Proteomes" id="UP001445076"/>
    </source>
</evidence>
<dbReference type="EMBL" id="JARKIK010000058">
    <property type="protein sequence ID" value="KAK8732010.1"/>
    <property type="molecule type" value="Genomic_DNA"/>
</dbReference>
<evidence type="ECO:0000256" key="2">
    <source>
        <dbReference type="ARBA" id="ARBA00022723"/>
    </source>
</evidence>
<feature type="repeat" description="MBT" evidence="10">
    <location>
        <begin position="1018"/>
        <end position="1113"/>
    </location>
</feature>
<keyword evidence="5" id="KW-0862">Zinc</keyword>
<feature type="compositionally biased region" description="Basic and acidic residues" evidence="11">
    <location>
        <begin position="752"/>
        <end position="761"/>
    </location>
</feature>
<dbReference type="InterPro" id="IPR036060">
    <property type="entry name" value="Znf_C2H2C_sf"/>
</dbReference>
<dbReference type="CDD" id="cd20102">
    <property type="entry name" value="MBT_L3MBTL1-like_rpt2"/>
    <property type="match status" value="1"/>
</dbReference>
<feature type="region of interest" description="Disordered" evidence="11">
    <location>
        <begin position="531"/>
        <end position="569"/>
    </location>
</feature>
<evidence type="ECO:0000256" key="1">
    <source>
        <dbReference type="ARBA" id="ARBA00004123"/>
    </source>
</evidence>
<dbReference type="SMART" id="SM00454">
    <property type="entry name" value="SAM"/>
    <property type="match status" value="1"/>
</dbReference>
<dbReference type="PROSITE" id="PS51802">
    <property type="entry name" value="ZF_CCHHC"/>
    <property type="match status" value="1"/>
</dbReference>
<evidence type="ECO:0000256" key="5">
    <source>
        <dbReference type="ARBA" id="ARBA00022833"/>
    </source>
</evidence>
<keyword evidence="8" id="KW-0804">Transcription</keyword>
<dbReference type="InterPro" id="IPR004092">
    <property type="entry name" value="Mbt"/>
</dbReference>
<dbReference type="Pfam" id="PF01530">
    <property type="entry name" value="zf-C2HC"/>
    <property type="match status" value="1"/>
</dbReference>
<dbReference type="Proteomes" id="UP001445076">
    <property type="component" value="Unassembled WGS sequence"/>
</dbReference>
<dbReference type="PANTHER" id="PTHR12247">
    <property type="entry name" value="POLYCOMB GROUP PROTEIN"/>
    <property type="match status" value="1"/>
</dbReference>
<evidence type="ECO:0000259" key="12">
    <source>
        <dbReference type="PROSITE" id="PS50105"/>
    </source>
</evidence>
<comment type="caution">
    <text evidence="13">The sequence shown here is derived from an EMBL/GenBank/DDBJ whole genome shotgun (WGS) entry which is preliminary data.</text>
</comment>
<dbReference type="InterPro" id="IPR013761">
    <property type="entry name" value="SAM/pointed_sf"/>
</dbReference>
<feature type="compositionally biased region" description="Basic and acidic residues" evidence="11">
    <location>
        <begin position="11"/>
        <end position="22"/>
    </location>
</feature>
<dbReference type="SUPFAM" id="SSF103637">
    <property type="entry name" value="CCHHC domain"/>
    <property type="match status" value="1"/>
</dbReference>
<keyword evidence="7" id="KW-0805">Transcription regulation</keyword>
<accession>A0AAW0WX27</accession>
<keyword evidence="3" id="KW-0677">Repeat</keyword>
<dbReference type="GO" id="GO:0045892">
    <property type="term" value="P:negative regulation of DNA-templated transcription"/>
    <property type="evidence" value="ECO:0007669"/>
    <property type="project" value="TreeGrafter"/>
</dbReference>
<feature type="region of interest" description="Disordered" evidence="11">
    <location>
        <begin position="1218"/>
        <end position="1238"/>
    </location>
</feature>
<dbReference type="PROSITE" id="PS51079">
    <property type="entry name" value="MBT"/>
    <property type="match status" value="3"/>
</dbReference>
<dbReference type="Gene3D" id="1.10.150.50">
    <property type="entry name" value="Transcription Factor, Ets-1"/>
    <property type="match status" value="1"/>
</dbReference>
<dbReference type="PANTHER" id="PTHR12247:SF131">
    <property type="entry name" value="LD05287P"/>
    <property type="match status" value="1"/>
</dbReference>
<dbReference type="GO" id="GO:0006325">
    <property type="term" value="P:chromatin organization"/>
    <property type="evidence" value="ECO:0007669"/>
    <property type="project" value="UniProtKB-KW"/>
</dbReference>
<protein>
    <recommendedName>
        <fullName evidence="12">SAM domain-containing protein</fullName>
    </recommendedName>
</protein>
<proteinExistence type="predicted"/>
<dbReference type="InterPro" id="IPR050548">
    <property type="entry name" value="PcG_chromatin_remod_factors"/>
</dbReference>
<dbReference type="GO" id="GO:0005634">
    <property type="term" value="C:nucleus"/>
    <property type="evidence" value="ECO:0007669"/>
    <property type="project" value="UniProtKB-SubCell"/>
</dbReference>
<dbReference type="GO" id="GO:0008270">
    <property type="term" value="F:zinc ion binding"/>
    <property type="evidence" value="ECO:0007669"/>
    <property type="project" value="UniProtKB-KW"/>
</dbReference>
<feature type="region of interest" description="Disordered" evidence="11">
    <location>
        <begin position="728"/>
        <end position="779"/>
    </location>
</feature>
<reference evidence="13 14" key="1">
    <citation type="journal article" date="2024" name="BMC Genomics">
        <title>Genome assembly of redclaw crayfish (Cherax quadricarinatus) provides insights into its immune adaptation and hypoxia tolerance.</title>
        <authorList>
            <person name="Liu Z."/>
            <person name="Zheng J."/>
            <person name="Li H."/>
            <person name="Fang K."/>
            <person name="Wang S."/>
            <person name="He J."/>
            <person name="Zhou D."/>
            <person name="Weng S."/>
            <person name="Chi M."/>
            <person name="Gu Z."/>
            <person name="He J."/>
            <person name="Li F."/>
            <person name="Wang M."/>
        </authorList>
    </citation>
    <scope>NUCLEOTIDE SEQUENCE [LARGE SCALE GENOMIC DNA]</scope>
    <source>
        <strain evidence="13">ZL_2023a</strain>
    </source>
</reference>
<evidence type="ECO:0000256" key="4">
    <source>
        <dbReference type="ARBA" id="ARBA00022771"/>
    </source>
</evidence>
<keyword evidence="6" id="KW-0156">Chromatin regulator</keyword>
<keyword evidence="14" id="KW-1185">Reference proteome</keyword>
<evidence type="ECO:0000256" key="11">
    <source>
        <dbReference type="SAM" id="MobiDB-lite"/>
    </source>
</evidence>
<feature type="domain" description="SAM" evidence="12">
    <location>
        <begin position="1347"/>
        <end position="1411"/>
    </location>
</feature>
<dbReference type="GO" id="GO:0003682">
    <property type="term" value="F:chromatin binding"/>
    <property type="evidence" value="ECO:0007669"/>
    <property type="project" value="TreeGrafter"/>
</dbReference>
<dbReference type="GO" id="GO:0042393">
    <property type="term" value="F:histone binding"/>
    <property type="evidence" value="ECO:0007669"/>
    <property type="project" value="TreeGrafter"/>
</dbReference>
<organism evidence="13 14">
    <name type="scientific">Cherax quadricarinatus</name>
    <name type="common">Australian red claw crayfish</name>
    <dbReference type="NCBI Taxonomy" id="27406"/>
    <lineage>
        <taxon>Eukaryota</taxon>
        <taxon>Metazoa</taxon>
        <taxon>Ecdysozoa</taxon>
        <taxon>Arthropoda</taxon>
        <taxon>Crustacea</taxon>
        <taxon>Multicrustacea</taxon>
        <taxon>Malacostraca</taxon>
        <taxon>Eumalacostraca</taxon>
        <taxon>Eucarida</taxon>
        <taxon>Decapoda</taxon>
        <taxon>Pleocyemata</taxon>
        <taxon>Astacidea</taxon>
        <taxon>Parastacoidea</taxon>
        <taxon>Parastacidae</taxon>
        <taxon>Cherax</taxon>
    </lineage>
</organism>
<evidence type="ECO:0000256" key="6">
    <source>
        <dbReference type="ARBA" id="ARBA00022853"/>
    </source>
</evidence>
<dbReference type="Pfam" id="PF00536">
    <property type="entry name" value="SAM_1"/>
    <property type="match status" value="1"/>
</dbReference>
<feature type="region of interest" description="Disordered" evidence="11">
    <location>
        <begin position="653"/>
        <end position="682"/>
    </location>
</feature>
<keyword evidence="9" id="KW-0539">Nucleus</keyword>
<dbReference type="Gene3D" id="4.10.320.30">
    <property type="match status" value="1"/>
</dbReference>
<dbReference type="PROSITE" id="PS50105">
    <property type="entry name" value="SAM_DOMAIN"/>
    <property type="match status" value="1"/>
</dbReference>
<sequence>MMADQSASEKAPSKVDGKTKEPQKFLYLQLQQDRTGDGSGRVATLVGGRGAGGPAHFIPLTAKLNSISVLGSGSRPNRTTVSVPTSRSQGTAVVTMVTTRPVMATSVSVPSSLAAGMTSVTMTSARPVIAAPSTTVTSKPGCATSIMRKTHTNVVVSSGIPRPVMSPNATTITVLGSSGSLPGAAAPVMRPSTTQGTQSHGPLILHPSKVPPPISSTTVSNKGVTQRLVPIPITQVRTGVANKAVLSYSTLLQAGSGSTSVAGKKDGHSSPTPLLLQAASPSAVKSAAALAKTGGATISIITGKGCKQGSGSGVPASSTNPLNMLSVNLGQNKSNMINFKISNGQIQADNIQQVDVLREARPLVHTGKPIEERKDPSMVVAGTALAHAVGTGSVTVSVTGSVPTTLKMPDPLIFPVPVPVPISDEETLSNLKDVTVVATRRERDDILQRAVSALGGALEDDIQNGTEAHPVLFESLPSNQMKLKRIPECVNVEEEHEARLAERSNDEPEILEVKKEVVKTMLCKSQELVRSTSPASQIQPEMKETVIKQERVEDNSEENPFSKDNDSKDSKFLVKSKVPSFCDDIKPEHIKFSDLLKWENGVGKLHGSDLKFKMNEFNAVEIVEDRDLEEIKNHQIRRVDLLTPRHHARKPNYREIVKDEEIFSDNSQDSESQGNKSTRESDDICCCKNCGCYGLSSEFFRDSSFCSVACGDEHDAREIEWGKERLKQEKERQRRKRLKQSEKADDDQGAGGDREGNRSDEDGGQGGSDDESRNSKNSGIVSEPLVSKYQHPWQDGKNNFSWVKYLEYCGRAKGLAKAAPLKIWPEPFPFGRNLFKPGMKLEAIDPSHQSLFCVMTVAETIGYRLRVHFDGYSDQYDYWLNADSPNIFPAGWCEKNGRQLEPPLGVIGFSWKAYLEHCKAQTAPRQAFINKGSSTIIPPNNFRVGMKLEAEDRKNMWVCVATVADVLDNRVLVHFDGWDKAFDIWNEVSSPYIHPVGWCTENNIVLHPPNDYPNPESFNWHEYLQETNSMAVPARAFKTRPPREFKKNMKLEVVDKRNPALIRVATIVDVQEYQLKIHFDGWGDEYDYWMDDDSPDIHPPSWCNKTAHLLQPPLTPEQQAEDVDSGMGCGTPGCKGIGHIKGPIYTTHHTAYGCPYSLQNINKDLDSIIPDRLQFPPERKKSKVSPKVKLDLRSYSGKEGNGEVEEADCQKKRVRKRRKFFDELSPPEPNRPQKVPKLNSDEVKPISITSTMTPSAVTTAAVISSMTLVPCTSSTQPSTLSHIIPQQPSHPAPSQPLDHGMDMMVHQSVFNPGYNPHPSAPLPHSWERHRHLTASLGDAKKSDVESWDAEQVHQLVARIPGCEQVATVFIEQQIDGEAFLMMTQNDLVSLLQMKLGPAIKIMAIIMCLRSST</sequence>
<dbReference type="InterPro" id="IPR002515">
    <property type="entry name" value="Znf_C2H2C"/>
</dbReference>
<name>A0AAW0WX27_CHEQU</name>
<dbReference type="Pfam" id="PF02820">
    <property type="entry name" value="MBT"/>
    <property type="match status" value="3"/>
</dbReference>
<feature type="repeat" description="MBT" evidence="10">
    <location>
        <begin position="909"/>
        <end position="1009"/>
    </location>
</feature>
<dbReference type="SUPFAM" id="SSF63748">
    <property type="entry name" value="Tudor/PWWP/MBT"/>
    <property type="match status" value="3"/>
</dbReference>
<dbReference type="Gene3D" id="2.30.30.140">
    <property type="match status" value="3"/>
</dbReference>
<feature type="compositionally biased region" description="Basic and acidic residues" evidence="11">
    <location>
        <begin position="541"/>
        <end position="569"/>
    </location>
</feature>
<evidence type="ECO:0000256" key="10">
    <source>
        <dbReference type="PROSITE-ProRule" id="PRU00459"/>
    </source>
</evidence>
<dbReference type="CDD" id="cd20101">
    <property type="entry name" value="MBT_L3MBTL1-like_rpt1"/>
    <property type="match status" value="1"/>
</dbReference>
<dbReference type="SUPFAM" id="SSF47769">
    <property type="entry name" value="SAM/Pointed domain"/>
    <property type="match status" value="1"/>
</dbReference>
<comment type="subcellular location">
    <subcellularLocation>
        <location evidence="1">Nucleus</location>
    </subcellularLocation>
</comment>
<keyword evidence="4" id="KW-0863">Zinc-finger</keyword>
<dbReference type="InterPro" id="IPR001660">
    <property type="entry name" value="SAM"/>
</dbReference>
<feature type="region of interest" description="Disordered" evidence="11">
    <location>
        <begin position="1"/>
        <end position="22"/>
    </location>
</feature>
<dbReference type="SMART" id="SM00561">
    <property type="entry name" value="MBT"/>
    <property type="match status" value="3"/>
</dbReference>
<feature type="repeat" description="MBT" evidence="10">
    <location>
        <begin position="800"/>
        <end position="903"/>
    </location>
</feature>
<evidence type="ECO:0000256" key="9">
    <source>
        <dbReference type="ARBA" id="ARBA00023242"/>
    </source>
</evidence>
<gene>
    <name evidence="13" type="ORF">OTU49_007135</name>
</gene>